<protein>
    <submittedName>
        <fullName evidence="1">Uncharacterized protein</fullName>
    </submittedName>
</protein>
<reference evidence="1" key="1">
    <citation type="submission" date="2022-07" db="EMBL/GenBank/DDBJ databases">
        <authorList>
            <person name="Macas J."/>
            <person name="Novak P."/>
            <person name="Neumann P."/>
        </authorList>
    </citation>
    <scope>NUCLEOTIDE SEQUENCE</scope>
</reference>
<proteinExistence type="predicted"/>
<sequence>MVGFRGSLIPADVTKLDVNVNDITAIDVNIATICANSAPIFPADVTNIDANANYVSAIDVIANEDLLKPLAYFSVYPVQLAMVDIHELDARVAKVDSAMVESGRQTVCEVSNNGHSISGEVAATNTNGITGVVTIYQSDPPIFTEVAFGYDTNDAPLVPRKDSGTNEFNATTDTTPVGHLSTTADAARATMIMNETPVATCNEAVAVGHVHLIVLNPDQINSCASAYDKFEARAGLKYFNPLMAPLLSNDDIISEDNKANLYSFSGAIANPLEGDNHLDGFTQVTNRRGKHKREFS</sequence>
<evidence type="ECO:0000313" key="1">
    <source>
        <dbReference type="EMBL" id="CAH9062818.1"/>
    </source>
</evidence>
<name>A0A9P0YJU8_CUSEU</name>
<keyword evidence="2" id="KW-1185">Reference proteome</keyword>
<gene>
    <name evidence="1" type="ORF">CEURO_LOCUS1965</name>
</gene>
<organism evidence="1 2">
    <name type="scientific">Cuscuta europaea</name>
    <name type="common">European dodder</name>
    <dbReference type="NCBI Taxonomy" id="41803"/>
    <lineage>
        <taxon>Eukaryota</taxon>
        <taxon>Viridiplantae</taxon>
        <taxon>Streptophyta</taxon>
        <taxon>Embryophyta</taxon>
        <taxon>Tracheophyta</taxon>
        <taxon>Spermatophyta</taxon>
        <taxon>Magnoliopsida</taxon>
        <taxon>eudicotyledons</taxon>
        <taxon>Gunneridae</taxon>
        <taxon>Pentapetalae</taxon>
        <taxon>asterids</taxon>
        <taxon>lamiids</taxon>
        <taxon>Solanales</taxon>
        <taxon>Convolvulaceae</taxon>
        <taxon>Cuscuteae</taxon>
        <taxon>Cuscuta</taxon>
        <taxon>Cuscuta subgen. Cuscuta</taxon>
    </lineage>
</organism>
<evidence type="ECO:0000313" key="2">
    <source>
        <dbReference type="Proteomes" id="UP001152484"/>
    </source>
</evidence>
<dbReference type="AlphaFoldDB" id="A0A9P0YJU8"/>
<dbReference type="EMBL" id="CAMAPE010000004">
    <property type="protein sequence ID" value="CAH9062818.1"/>
    <property type="molecule type" value="Genomic_DNA"/>
</dbReference>
<accession>A0A9P0YJU8</accession>
<comment type="caution">
    <text evidence="1">The sequence shown here is derived from an EMBL/GenBank/DDBJ whole genome shotgun (WGS) entry which is preliminary data.</text>
</comment>
<dbReference type="Proteomes" id="UP001152484">
    <property type="component" value="Unassembled WGS sequence"/>
</dbReference>